<keyword evidence="1" id="KW-0812">Transmembrane</keyword>
<gene>
    <name evidence="2" type="ORF">HMPREF1391_00963</name>
</gene>
<protein>
    <recommendedName>
        <fullName evidence="4">Outer membrane protein</fullName>
    </recommendedName>
</protein>
<evidence type="ECO:0000256" key="1">
    <source>
        <dbReference type="SAM" id="Phobius"/>
    </source>
</evidence>
<sequence>MWRSLDPTNTPKLSFSEPFNQQQFQDNKLALTSTIGTTTNYGKLNYIKIGLNQNFNANVGTNQDSPFLTSFLKSFLQRIWCLIFSIQFLFSFISPCRKVFNSF</sequence>
<keyword evidence="1" id="KW-1133">Transmembrane helix</keyword>
<dbReference type="Proteomes" id="UP000001345">
    <property type="component" value="Unassembled WGS sequence"/>
</dbReference>
<name>A0AB72ZUL5_HELPX</name>
<reference evidence="3" key="1">
    <citation type="submission" date="2023-07" db="EMBL/GenBank/DDBJ databases">
        <authorList>
            <person name="Weinstock G."/>
            <person name="Sodergren E."/>
            <person name="Lobos E.A."/>
            <person name="Fulton L."/>
            <person name="Fulton R."/>
            <person name="Courtney L."/>
            <person name="Fronick C."/>
            <person name="O'Laughlin M."/>
            <person name="Godfrey J."/>
            <person name="Wilson R.M."/>
            <person name="Miner T."/>
            <person name="Farmer C."/>
            <person name="Delehaunty K."/>
            <person name="Cordes M."/>
            <person name="Minx P."/>
            <person name="Tomlinson C."/>
            <person name="Chen J."/>
            <person name="Wollam A."/>
            <person name="Pepin K.H."/>
            <person name="Bhonagiri V."/>
            <person name="Zhang X."/>
            <person name="Suruliraj S."/>
            <person name="Antonio M."/>
            <person name="Secka O."/>
            <person name="Thomas J."/>
            <person name="Warren W."/>
            <person name="Mitreva M."/>
            <person name="Mardis E.R."/>
            <person name="Wilson R.K."/>
        </authorList>
    </citation>
    <scope>NUCLEOTIDE SEQUENCE [LARGE SCALE GENOMIC DNA]</scope>
    <source>
        <strain evidence="3">GAM100Ai</strain>
    </source>
</reference>
<proteinExistence type="predicted"/>
<evidence type="ECO:0008006" key="4">
    <source>
        <dbReference type="Google" id="ProtNLM"/>
    </source>
</evidence>
<evidence type="ECO:0000313" key="3">
    <source>
        <dbReference type="Proteomes" id="UP000001345"/>
    </source>
</evidence>
<evidence type="ECO:0000313" key="2">
    <source>
        <dbReference type="EMBL" id="EKQ72070.1"/>
    </source>
</evidence>
<organism evidence="2 3">
    <name type="scientific">Helicobacter pylori GAM100Ai</name>
    <dbReference type="NCBI Taxonomy" id="1159019"/>
    <lineage>
        <taxon>Bacteria</taxon>
        <taxon>Pseudomonadati</taxon>
        <taxon>Campylobacterota</taxon>
        <taxon>Epsilonproteobacteria</taxon>
        <taxon>Campylobacterales</taxon>
        <taxon>Helicobacteraceae</taxon>
        <taxon>Helicobacter</taxon>
    </lineage>
</organism>
<comment type="caution">
    <text evidence="2">The sequence shown here is derived from an EMBL/GenBank/DDBJ whole genome shotgun (WGS) entry which is preliminary data.</text>
</comment>
<feature type="transmembrane region" description="Helical" evidence="1">
    <location>
        <begin position="75"/>
        <end position="93"/>
    </location>
</feature>
<dbReference type="RefSeq" id="WP_001918479.1">
    <property type="nucleotide sequence ID" value="NZ_JH976594.1"/>
</dbReference>
<keyword evidence="1" id="KW-0472">Membrane</keyword>
<dbReference type="EMBL" id="ANFP01000049">
    <property type="protein sequence ID" value="EKQ72070.1"/>
    <property type="molecule type" value="Genomic_DNA"/>
</dbReference>
<accession>A0AB72ZUL5</accession>
<dbReference type="AlphaFoldDB" id="A0AB72ZUL5"/>